<feature type="compositionally biased region" description="Polar residues" evidence="7">
    <location>
        <begin position="638"/>
        <end position="650"/>
    </location>
</feature>
<dbReference type="Pfam" id="PF04189">
    <property type="entry name" value="Gcd10p"/>
    <property type="match status" value="1"/>
</dbReference>
<accession>A0A3N4LTL6</accession>
<evidence type="ECO:0000256" key="6">
    <source>
        <dbReference type="ARBA" id="ARBA00032319"/>
    </source>
</evidence>
<dbReference type="FunCoup" id="A0A3N4LTL6">
    <property type="interactions" value="928"/>
</dbReference>
<gene>
    <name evidence="8" type="ORF">L211DRAFT_847388</name>
</gene>
<dbReference type="PANTHER" id="PTHR12945:SF0">
    <property type="entry name" value="TRNA (ADENINE(58)-N(1))-METHYLTRANSFERASE NON-CATALYTIC SUBUNIT TRM6"/>
    <property type="match status" value="1"/>
</dbReference>
<evidence type="ECO:0000256" key="4">
    <source>
        <dbReference type="ARBA" id="ARBA00022694"/>
    </source>
</evidence>
<keyword evidence="4" id="KW-0819">tRNA processing</keyword>
<dbReference type="EMBL" id="ML121535">
    <property type="protein sequence ID" value="RPB26236.1"/>
    <property type="molecule type" value="Genomic_DNA"/>
</dbReference>
<feature type="region of interest" description="Disordered" evidence="7">
    <location>
        <begin position="83"/>
        <end position="124"/>
    </location>
</feature>
<keyword evidence="5" id="KW-0539">Nucleus</keyword>
<dbReference type="GO" id="GO:0031515">
    <property type="term" value="C:tRNA (m1A) methyltransferase complex"/>
    <property type="evidence" value="ECO:0007669"/>
    <property type="project" value="InterPro"/>
</dbReference>
<feature type="region of interest" description="Disordered" evidence="7">
    <location>
        <begin position="617"/>
        <end position="650"/>
    </location>
</feature>
<evidence type="ECO:0000313" key="9">
    <source>
        <dbReference type="Proteomes" id="UP000267821"/>
    </source>
</evidence>
<dbReference type="OrthoDB" id="10254665at2759"/>
<dbReference type="InParanoid" id="A0A3N4LTL6"/>
<feature type="compositionally biased region" description="Basic and acidic residues" evidence="7">
    <location>
        <begin position="115"/>
        <end position="124"/>
    </location>
</feature>
<evidence type="ECO:0000256" key="7">
    <source>
        <dbReference type="SAM" id="MobiDB-lite"/>
    </source>
</evidence>
<dbReference type="Proteomes" id="UP000267821">
    <property type="component" value="Unassembled WGS sequence"/>
</dbReference>
<evidence type="ECO:0000313" key="8">
    <source>
        <dbReference type="EMBL" id="RPB26236.1"/>
    </source>
</evidence>
<feature type="region of interest" description="Disordered" evidence="7">
    <location>
        <begin position="293"/>
        <end position="328"/>
    </location>
</feature>
<dbReference type="STRING" id="1051890.A0A3N4LTL6"/>
<protein>
    <recommendedName>
        <fullName evidence="3">tRNA (adenine(58)-N(1))-methyltransferase non-catalytic subunit TRM6</fullName>
    </recommendedName>
    <alternativeName>
        <fullName evidence="6">tRNA(m1A58)-methyltransferase subunit TRM6</fullName>
    </alternativeName>
</protein>
<reference evidence="8 9" key="1">
    <citation type="journal article" date="2018" name="Nat. Ecol. Evol.">
        <title>Pezizomycetes genomes reveal the molecular basis of ectomycorrhizal truffle lifestyle.</title>
        <authorList>
            <person name="Murat C."/>
            <person name="Payen T."/>
            <person name="Noel B."/>
            <person name="Kuo A."/>
            <person name="Morin E."/>
            <person name="Chen J."/>
            <person name="Kohler A."/>
            <person name="Krizsan K."/>
            <person name="Balestrini R."/>
            <person name="Da Silva C."/>
            <person name="Montanini B."/>
            <person name="Hainaut M."/>
            <person name="Levati E."/>
            <person name="Barry K.W."/>
            <person name="Belfiori B."/>
            <person name="Cichocki N."/>
            <person name="Clum A."/>
            <person name="Dockter R.B."/>
            <person name="Fauchery L."/>
            <person name="Guy J."/>
            <person name="Iotti M."/>
            <person name="Le Tacon F."/>
            <person name="Lindquist E.A."/>
            <person name="Lipzen A."/>
            <person name="Malagnac F."/>
            <person name="Mello A."/>
            <person name="Molinier V."/>
            <person name="Miyauchi S."/>
            <person name="Poulain J."/>
            <person name="Riccioni C."/>
            <person name="Rubini A."/>
            <person name="Sitrit Y."/>
            <person name="Splivallo R."/>
            <person name="Traeger S."/>
            <person name="Wang M."/>
            <person name="Zifcakova L."/>
            <person name="Wipf D."/>
            <person name="Zambonelli A."/>
            <person name="Paolocci F."/>
            <person name="Nowrousian M."/>
            <person name="Ottonello S."/>
            <person name="Baldrian P."/>
            <person name="Spatafora J.W."/>
            <person name="Henrissat B."/>
            <person name="Nagy L.G."/>
            <person name="Aury J.M."/>
            <person name="Wincker P."/>
            <person name="Grigoriev I.V."/>
            <person name="Bonfante P."/>
            <person name="Martin F.M."/>
        </authorList>
    </citation>
    <scope>NUCLEOTIDE SEQUENCE [LARGE SCALE GENOMIC DNA]</scope>
    <source>
        <strain evidence="8 9">ATCC MYA-4762</strain>
    </source>
</reference>
<comment type="subcellular location">
    <subcellularLocation>
        <location evidence="1">Nucleus</location>
    </subcellularLocation>
</comment>
<feature type="compositionally biased region" description="Polar residues" evidence="7">
    <location>
        <begin position="317"/>
        <end position="328"/>
    </location>
</feature>
<evidence type="ECO:0000256" key="5">
    <source>
        <dbReference type="ARBA" id="ARBA00023242"/>
    </source>
</evidence>
<comment type="similarity">
    <text evidence="2">Belongs to the TRM6/GCD10 family.</text>
</comment>
<proteinExistence type="inferred from homology"/>
<evidence type="ECO:0000256" key="3">
    <source>
        <dbReference type="ARBA" id="ARBA00021704"/>
    </source>
</evidence>
<dbReference type="GO" id="GO:0005634">
    <property type="term" value="C:nucleus"/>
    <property type="evidence" value="ECO:0007669"/>
    <property type="project" value="UniProtKB-SubCell"/>
</dbReference>
<dbReference type="GO" id="GO:0030488">
    <property type="term" value="P:tRNA methylation"/>
    <property type="evidence" value="ECO:0007669"/>
    <property type="project" value="InterPro"/>
</dbReference>
<evidence type="ECO:0000256" key="2">
    <source>
        <dbReference type="ARBA" id="ARBA00008320"/>
    </source>
</evidence>
<evidence type="ECO:0000256" key="1">
    <source>
        <dbReference type="ARBA" id="ARBA00004123"/>
    </source>
</evidence>
<dbReference type="AlphaFoldDB" id="A0A3N4LTL6"/>
<dbReference type="PANTHER" id="PTHR12945">
    <property type="entry name" value="TRANSLATION INITIATION FACTOR EIF3-RELATED"/>
    <property type="match status" value="1"/>
</dbReference>
<organism evidence="8 9">
    <name type="scientific">Terfezia boudieri ATCC MYA-4762</name>
    <dbReference type="NCBI Taxonomy" id="1051890"/>
    <lineage>
        <taxon>Eukaryota</taxon>
        <taxon>Fungi</taxon>
        <taxon>Dikarya</taxon>
        <taxon>Ascomycota</taxon>
        <taxon>Pezizomycotina</taxon>
        <taxon>Pezizomycetes</taxon>
        <taxon>Pezizales</taxon>
        <taxon>Pezizaceae</taxon>
        <taxon>Terfezia</taxon>
    </lineage>
</organism>
<feature type="compositionally biased region" description="Acidic residues" evidence="7">
    <location>
        <begin position="86"/>
        <end position="99"/>
    </location>
</feature>
<keyword evidence="9" id="KW-1185">Reference proteome</keyword>
<dbReference type="InterPro" id="IPR017423">
    <property type="entry name" value="TRM6"/>
</dbReference>
<sequence>MPPLTILPNTYVLLRLPNQTTKLIKVIPDSSINLGKFGSFPTNSLIHRPYHLTFDILDSPPSLSVVSTEEITRDILGEELARAADEEGAENGDEEDGEIGETRDSAMPGDDAGLDDVRNNRETVDDPNAQKLSWKEIEELKKRGGGQSGRTAYSLSKYALRKRSKYMKRFTALPVDVSALLDHLMNEKEPGKIMEMKQEGLGLMLAQGNVRFCPNIQVGDELRRGGRWLVVDEAGGLLVAAIAERLGLLEYEPKYLNDDQEEVGSGTEDAEGYEAEGPLATNTEAALEVDVPPSKKAKLSHDSQPVAASTRPRHALQNPTHPSPATANTITVVHPNEQPNLSLLKYFGYDPNTPPTSHPLYTHLRTISYLSLLSPSSDPTLTPPERVPEAIFKSWKSGKKSAYLRKWRRWERSARTVMETRAGEFDGLLVASWMDVKSLLGYLVPFVRGSGQVVVWRPEREGLVGVVDACGKEKKGEWLRRKERGELPEAGQGPVNWEEVLMRLPKTTGALQYLVLEDEEANKDVVDITSLLTPHLLPDLVTLSPPNPDAKPNSLAPPSVKELDPTILLAPTIHSTTVRKYQVLPGRTHPVMTSRGGAEGYVFVATRVVPVEGKVEAMGKGGGRRQLRAKREAEQKTEGQSQNKGQIVVK</sequence>
<name>A0A3N4LTL6_9PEZI</name>